<dbReference type="AlphaFoldDB" id="A0A0B0EME7"/>
<evidence type="ECO:0000313" key="2">
    <source>
        <dbReference type="EMBL" id="KHE93191.1"/>
    </source>
</evidence>
<organism evidence="2 3">
    <name type="scientific">Candidatus Scalindua brodae</name>
    <dbReference type="NCBI Taxonomy" id="237368"/>
    <lineage>
        <taxon>Bacteria</taxon>
        <taxon>Pseudomonadati</taxon>
        <taxon>Planctomycetota</taxon>
        <taxon>Candidatus Brocadiia</taxon>
        <taxon>Candidatus Brocadiales</taxon>
        <taxon>Candidatus Scalinduaceae</taxon>
        <taxon>Candidatus Scalindua</taxon>
    </lineage>
</organism>
<evidence type="ECO:0000256" key="1">
    <source>
        <dbReference type="SAM" id="Phobius"/>
    </source>
</evidence>
<feature type="transmembrane region" description="Helical" evidence="1">
    <location>
        <begin position="298"/>
        <end position="320"/>
    </location>
</feature>
<protein>
    <recommendedName>
        <fullName evidence="4">Competence protein A</fullName>
    </recommendedName>
</protein>
<name>A0A0B0EME7_9BACT</name>
<proteinExistence type="predicted"/>
<dbReference type="EMBL" id="JRYO01000071">
    <property type="protein sequence ID" value="KHE93191.1"/>
    <property type="molecule type" value="Genomic_DNA"/>
</dbReference>
<dbReference type="Proteomes" id="UP000030652">
    <property type="component" value="Unassembled WGS sequence"/>
</dbReference>
<keyword evidence="1" id="KW-1133">Transmembrane helix</keyword>
<gene>
    <name evidence="2" type="ORF">SCABRO_01110</name>
</gene>
<comment type="caution">
    <text evidence="2">The sequence shown here is derived from an EMBL/GenBank/DDBJ whole genome shotgun (WGS) entry which is preliminary data.</text>
</comment>
<reference evidence="2 3" key="1">
    <citation type="submission" date="2014-10" db="EMBL/GenBank/DDBJ databases">
        <title>Draft genome of anammox bacterium scalindua brodae, obtained using differential coverage binning of sequence data from two enrichment reactors.</title>
        <authorList>
            <person name="Speth D.R."/>
            <person name="Russ L."/>
            <person name="Kartal B."/>
            <person name="Op den Camp H.J."/>
            <person name="Dutilh B.E."/>
            <person name="Jetten M.S."/>
        </authorList>
    </citation>
    <scope>NUCLEOTIDE SEQUENCE [LARGE SCALE GENOMIC DNA]</scope>
    <source>
        <strain evidence="2">RU1</strain>
    </source>
</reference>
<keyword evidence="1" id="KW-0472">Membrane</keyword>
<keyword evidence="1" id="KW-0812">Transmembrane</keyword>
<evidence type="ECO:0000313" key="3">
    <source>
        <dbReference type="Proteomes" id="UP000030652"/>
    </source>
</evidence>
<evidence type="ECO:0008006" key="4">
    <source>
        <dbReference type="Google" id="ProtNLM"/>
    </source>
</evidence>
<sequence>MSKIRKNILSINLFQGWMRAFRLDKSGSERTWSSSNRVHSIDEIRSALAEAVSDTGSRGKYASIVLDCDLLRHKAINIPPMNSKDIYIYVKRKVEQFKEFDGEAAFSYSKTPTKDKIHVSINYIPLSFVLELRQACTDVGLFLMLIIPFLRIREQQFRELSIDKNRVVALIVGMYGKVSILIGKNDGTIFSDRGLKADMGKDVDIERVSKEVKRSILYNKQQFGENVTLVKLSEDFNENVFHILENSLDVQINWLPPKPKRFFWNKGSLNISFNDNGNLLLKKYRNEVRIRRSTRATLIILIALWVGSITASTTIEYLLYKEKKLLAVINRESNELRNLKKNELERKRRFDELKIMVKTMEEKLLPPIPGMFLGYLCNEVPDGLILTKTRVLHKNNYSWEIIIEGFSENSSKAMKENLEVLCDKLQNSHFKVHINNDWYGKWQEQIKDGILSDSRMSRFSLRGVIK</sequence>
<accession>A0A0B0EME7</accession>